<evidence type="ECO:0000259" key="2">
    <source>
        <dbReference type="PROSITE" id="PS51736"/>
    </source>
</evidence>
<dbReference type="GO" id="GO:0000150">
    <property type="term" value="F:DNA strand exchange activity"/>
    <property type="evidence" value="ECO:0007669"/>
    <property type="project" value="InterPro"/>
</dbReference>
<dbReference type="Pfam" id="PF07508">
    <property type="entry name" value="Recombinase"/>
    <property type="match status" value="1"/>
</dbReference>
<sequence>MKKLKAVFYARVSTDHSDQLHSLKAQQDYFYQYLDNHPEFELVNSYVDEGITGTSIKKRKSFQKMINDALHHHFDIILTKEVTRFARNTLDTLQMVRLLKENNVNVLFLTDMIDTRTHEGELRLSLMATIAQEEGRKISQRVNWGFQRAFENEKLVITNVYGYDIVKVGHVRKLEVNEQQAYVIQHIFKWYLQGLGYGKISKRLYEWNIPSPSGNAHWDTSVIAKILANEKYIGRLVQGKQKTNNYLEKKILRNISRNDMYITNNHHEAIVDKEIFYAVQQLRQSKVKNGERNRRYPLSGKVICAMCGKSYARMKYGNSIGWGCRKCENTNIINETVLIELLRSFISTVFINKEKVKKELVDALMNSYDFMNCENQINQLHKDIGYIRRRMKLYLDDYLEEKISIEVYKENKLKEEKELEAKEKELQALEMKESNNDMKNAIHRIVKVIEKKVEIDKGVIHQIIIQYIKAIIPKKMNEYHLYMDLSDCYFKENVDLSQFEYVKTYIFDLQDYQSPYVKKKYKQLQNTKLHLYIRRLSL</sequence>
<dbReference type="Pfam" id="PF00239">
    <property type="entry name" value="Resolvase"/>
    <property type="match status" value="1"/>
</dbReference>
<comment type="caution">
    <text evidence="4">The sequence shown here is derived from an EMBL/GenBank/DDBJ whole genome shotgun (WGS) entry which is preliminary data.</text>
</comment>
<organism evidence="4 5">
    <name type="scientific">Faecalibacillus intestinalis</name>
    <dbReference type="NCBI Taxonomy" id="1982626"/>
    <lineage>
        <taxon>Bacteria</taxon>
        <taxon>Bacillati</taxon>
        <taxon>Bacillota</taxon>
        <taxon>Erysipelotrichia</taxon>
        <taxon>Erysipelotrichales</taxon>
        <taxon>Coprobacillaceae</taxon>
        <taxon>Faecalibacillus</taxon>
    </lineage>
</organism>
<feature type="domain" description="Resolvase/invertase-type recombinase catalytic" evidence="2">
    <location>
        <begin position="5"/>
        <end position="153"/>
    </location>
</feature>
<dbReference type="EMBL" id="JAJDKQ010000017">
    <property type="protein sequence ID" value="MCB8562162.1"/>
    <property type="molecule type" value="Genomic_DNA"/>
</dbReference>
<dbReference type="Proteomes" id="UP001197827">
    <property type="component" value="Unassembled WGS sequence"/>
</dbReference>
<dbReference type="InterPro" id="IPR050639">
    <property type="entry name" value="SSR_resolvase"/>
</dbReference>
<proteinExistence type="predicted"/>
<dbReference type="AlphaFoldDB" id="A0AAW4VIK6"/>
<evidence type="ECO:0000313" key="5">
    <source>
        <dbReference type="Proteomes" id="UP001197827"/>
    </source>
</evidence>
<name>A0AAW4VIK6_9FIRM</name>
<dbReference type="InterPro" id="IPR036162">
    <property type="entry name" value="Resolvase-like_N_sf"/>
</dbReference>
<dbReference type="PROSITE" id="PS51736">
    <property type="entry name" value="RECOMBINASES_3"/>
    <property type="match status" value="1"/>
</dbReference>
<evidence type="ECO:0000259" key="3">
    <source>
        <dbReference type="PROSITE" id="PS51737"/>
    </source>
</evidence>
<dbReference type="PANTHER" id="PTHR30461">
    <property type="entry name" value="DNA-INVERTASE FROM LAMBDOID PROPHAGE"/>
    <property type="match status" value="1"/>
</dbReference>
<reference evidence="4" key="1">
    <citation type="submission" date="2021-10" db="EMBL/GenBank/DDBJ databases">
        <title>Collection of gut derived symbiotic bacterial strains cultured from healthy donors.</title>
        <authorList>
            <person name="Lin H."/>
            <person name="Littmann E."/>
            <person name="Kohout C."/>
            <person name="Pamer E.G."/>
        </authorList>
    </citation>
    <scope>NUCLEOTIDE SEQUENCE</scope>
    <source>
        <strain evidence="4">DFI.5.2</strain>
    </source>
</reference>
<dbReference type="Gene3D" id="3.40.50.1390">
    <property type="entry name" value="Resolvase, N-terminal catalytic domain"/>
    <property type="match status" value="1"/>
</dbReference>
<keyword evidence="1" id="KW-0175">Coiled coil</keyword>
<dbReference type="PROSITE" id="PS51737">
    <property type="entry name" value="RECOMBINASE_DNA_BIND"/>
    <property type="match status" value="1"/>
</dbReference>
<accession>A0AAW4VIK6</accession>
<dbReference type="InterPro" id="IPR038109">
    <property type="entry name" value="DNA_bind_recomb_sf"/>
</dbReference>
<dbReference type="InterPro" id="IPR006119">
    <property type="entry name" value="Resolv_N"/>
</dbReference>
<dbReference type="CDD" id="cd00338">
    <property type="entry name" value="Ser_Recombinase"/>
    <property type="match status" value="1"/>
</dbReference>
<dbReference type="InterPro" id="IPR011109">
    <property type="entry name" value="DNA_bind_recombinase_dom"/>
</dbReference>
<evidence type="ECO:0000313" key="4">
    <source>
        <dbReference type="EMBL" id="MCB8562162.1"/>
    </source>
</evidence>
<dbReference type="RefSeq" id="WP_158570320.1">
    <property type="nucleotide sequence ID" value="NZ_JAJDKQ010000017.1"/>
</dbReference>
<dbReference type="SMART" id="SM00857">
    <property type="entry name" value="Resolvase"/>
    <property type="match status" value="1"/>
</dbReference>
<feature type="domain" description="Recombinase" evidence="3">
    <location>
        <begin position="160"/>
        <end position="289"/>
    </location>
</feature>
<dbReference type="PANTHER" id="PTHR30461:SF23">
    <property type="entry name" value="DNA RECOMBINASE-RELATED"/>
    <property type="match status" value="1"/>
</dbReference>
<gene>
    <name evidence="4" type="ORF">LJD74_09160</name>
</gene>
<dbReference type="GO" id="GO:0003677">
    <property type="term" value="F:DNA binding"/>
    <property type="evidence" value="ECO:0007669"/>
    <property type="project" value="InterPro"/>
</dbReference>
<dbReference type="Gene3D" id="3.90.1750.20">
    <property type="entry name" value="Putative Large Serine Recombinase, Chain B, Domain 2"/>
    <property type="match status" value="1"/>
</dbReference>
<dbReference type="SUPFAM" id="SSF53041">
    <property type="entry name" value="Resolvase-like"/>
    <property type="match status" value="1"/>
</dbReference>
<protein>
    <submittedName>
        <fullName evidence="4">Recombinase family protein</fullName>
    </submittedName>
</protein>
<evidence type="ECO:0000256" key="1">
    <source>
        <dbReference type="SAM" id="Coils"/>
    </source>
</evidence>
<feature type="coiled-coil region" evidence="1">
    <location>
        <begin position="405"/>
        <end position="441"/>
    </location>
</feature>